<keyword evidence="2" id="KW-0238">DNA-binding</keyword>
<dbReference type="PANTHER" id="PTHR30514:SF1">
    <property type="entry name" value="HTH-TYPE TRANSCRIPTIONAL REGULATOR HEXR-RELATED"/>
    <property type="match status" value="1"/>
</dbReference>
<comment type="caution">
    <text evidence="7">The sequence shown here is derived from an EMBL/GenBank/DDBJ whole genome shotgun (WGS) entry which is preliminary data.</text>
</comment>
<feature type="domain" description="HTH rpiR-type" evidence="5">
    <location>
        <begin position="54"/>
        <end position="130"/>
    </location>
</feature>
<dbReference type="Proteomes" id="UP000272503">
    <property type="component" value="Unassembled WGS sequence"/>
</dbReference>
<feature type="domain" description="SIS" evidence="6">
    <location>
        <begin position="174"/>
        <end position="313"/>
    </location>
</feature>
<keyword evidence="1" id="KW-0805">Transcription regulation</keyword>
<evidence type="ECO:0000256" key="4">
    <source>
        <dbReference type="SAM" id="MobiDB-lite"/>
    </source>
</evidence>
<gene>
    <name evidence="7" type="ORF">D9V32_12070</name>
</gene>
<dbReference type="InterPro" id="IPR009057">
    <property type="entry name" value="Homeodomain-like_sf"/>
</dbReference>
<dbReference type="InterPro" id="IPR001347">
    <property type="entry name" value="SIS_dom"/>
</dbReference>
<dbReference type="Pfam" id="PF01380">
    <property type="entry name" value="SIS"/>
    <property type="match status" value="1"/>
</dbReference>
<evidence type="ECO:0000313" key="7">
    <source>
        <dbReference type="EMBL" id="RLP74769.1"/>
    </source>
</evidence>
<evidence type="ECO:0000259" key="6">
    <source>
        <dbReference type="PROSITE" id="PS51464"/>
    </source>
</evidence>
<dbReference type="EMBL" id="RCUX01000009">
    <property type="protein sequence ID" value="RLP74769.1"/>
    <property type="molecule type" value="Genomic_DNA"/>
</dbReference>
<dbReference type="GO" id="GO:0003677">
    <property type="term" value="F:DNA binding"/>
    <property type="evidence" value="ECO:0007669"/>
    <property type="project" value="UniProtKB-KW"/>
</dbReference>
<dbReference type="InterPro" id="IPR035472">
    <property type="entry name" value="RpiR-like_SIS"/>
</dbReference>
<dbReference type="CDD" id="cd05013">
    <property type="entry name" value="SIS_RpiR"/>
    <property type="match status" value="1"/>
</dbReference>
<evidence type="ECO:0000259" key="5">
    <source>
        <dbReference type="PROSITE" id="PS51071"/>
    </source>
</evidence>
<dbReference type="SUPFAM" id="SSF46689">
    <property type="entry name" value="Homeodomain-like"/>
    <property type="match status" value="1"/>
</dbReference>
<dbReference type="PANTHER" id="PTHR30514">
    <property type="entry name" value="GLUCOKINASE"/>
    <property type="match status" value="1"/>
</dbReference>
<dbReference type="InterPro" id="IPR046348">
    <property type="entry name" value="SIS_dom_sf"/>
</dbReference>
<dbReference type="OrthoDB" id="370421at2"/>
<dbReference type="PROSITE" id="PS51464">
    <property type="entry name" value="SIS"/>
    <property type="match status" value="1"/>
</dbReference>
<sequence>MPRSRTRTPCSPPTLVRSPGRALSAPPRPPWRTCLPRSRTNSTRMHRMESTSQTSLFERLKESLESLRKSERKVAELVTEDPSFVMESSMSAVAARAGVSEPTVMRFCTGLGFDGFQAFKLALAQALILGVPSVESAMNRGDSVAELASKIFDQTISSIDRSRRFLDLDQMEAAVQTILESKALVFIGLSASGLIAQDALQKAQLFGIPCSAPSDTHQQFMAAAMTDPDTTFVVISNTGRTRSTNRVAQLARSRGATVIGISGDDTPMMQLCDIKIVAKTFENTDVYTPTVSRLAGLVVIDILSTAVSLRRGEAHFADFESMKAGLAGYARMTDGETLPVATPFD</sequence>
<organism evidence="7 8">
    <name type="scientific">Mycetocola tolaasinivorans</name>
    <dbReference type="NCBI Taxonomy" id="76635"/>
    <lineage>
        <taxon>Bacteria</taxon>
        <taxon>Bacillati</taxon>
        <taxon>Actinomycetota</taxon>
        <taxon>Actinomycetes</taxon>
        <taxon>Micrococcales</taxon>
        <taxon>Microbacteriaceae</taxon>
        <taxon>Mycetocola</taxon>
    </lineage>
</organism>
<proteinExistence type="predicted"/>
<feature type="region of interest" description="Disordered" evidence="4">
    <location>
        <begin position="1"/>
        <end position="55"/>
    </location>
</feature>
<evidence type="ECO:0000256" key="3">
    <source>
        <dbReference type="ARBA" id="ARBA00023163"/>
    </source>
</evidence>
<dbReference type="Pfam" id="PF01418">
    <property type="entry name" value="HTH_6"/>
    <property type="match status" value="1"/>
</dbReference>
<dbReference type="GO" id="GO:1901135">
    <property type="term" value="P:carbohydrate derivative metabolic process"/>
    <property type="evidence" value="ECO:0007669"/>
    <property type="project" value="InterPro"/>
</dbReference>
<dbReference type="SUPFAM" id="SSF53697">
    <property type="entry name" value="SIS domain"/>
    <property type="match status" value="1"/>
</dbReference>
<keyword evidence="3" id="KW-0804">Transcription</keyword>
<evidence type="ECO:0000256" key="1">
    <source>
        <dbReference type="ARBA" id="ARBA00023015"/>
    </source>
</evidence>
<dbReference type="AlphaFoldDB" id="A0A3L7A3D2"/>
<dbReference type="InterPro" id="IPR047640">
    <property type="entry name" value="RpiR-like"/>
</dbReference>
<dbReference type="Gene3D" id="3.40.50.10490">
    <property type="entry name" value="Glucose-6-phosphate isomerase like protein, domain 1"/>
    <property type="match status" value="1"/>
</dbReference>
<accession>A0A3L7A3D2</accession>
<evidence type="ECO:0000256" key="2">
    <source>
        <dbReference type="ARBA" id="ARBA00023125"/>
    </source>
</evidence>
<dbReference type="GO" id="GO:0097367">
    <property type="term" value="F:carbohydrate derivative binding"/>
    <property type="evidence" value="ECO:0007669"/>
    <property type="project" value="InterPro"/>
</dbReference>
<reference evidence="7 8" key="1">
    <citation type="submission" date="2018-10" db="EMBL/GenBank/DDBJ databases">
        <authorList>
            <person name="Li J."/>
        </authorList>
    </citation>
    <scope>NUCLEOTIDE SEQUENCE [LARGE SCALE GENOMIC DNA]</scope>
    <source>
        <strain evidence="7 8">IF 016277</strain>
    </source>
</reference>
<dbReference type="InterPro" id="IPR000281">
    <property type="entry name" value="HTH_RpiR"/>
</dbReference>
<dbReference type="InterPro" id="IPR036388">
    <property type="entry name" value="WH-like_DNA-bd_sf"/>
</dbReference>
<evidence type="ECO:0000313" key="8">
    <source>
        <dbReference type="Proteomes" id="UP000272503"/>
    </source>
</evidence>
<name>A0A3L7A3D2_9MICO</name>
<protein>
    <submittedName>
        <fullName evidence="7">SIS domain-containing protein</fullName>
    </submittedName>
</protein>
<dbReference type="PROSITE" id="PS51071">
    <property type="entry name" value="HTH_RPIR"/>
    <property type="match status" value="1"/>
</dbReference>
<dbReference type="GO" id="GO:0003700">
    <property type="term" value="F:DNA-binding transcription factor activity"/>
    <property type="evidence" value="ECO:0007669"/>
    <property type="project" value="InterPro"/>
</dbReference>
<keyword evidence="8" id="KW-1185">Reference proteome</keyword>
<dbReference type="Gene3D" id="1.10.10.10">
    <property type="entry name" value="Winged helix-like DNA-binding domain superfamily/Winged helix DNA-binding domain"/>
    <property type="match status" value="1"/>
</dbReference>